<keyword evidence="2" id="KW-1185">Reference proteome</keyword>
<dbReference type="EMBL" id="PEDL01000018">
    <property type="protein sequence ID" value="PHV69821.1"/>
    <property type="molecule type" value="Genomic_DNA"/>
</dbReference>
<organism evidence="1 2">
    <name type="scientific">Sporanaerobium hydrogeniformans</name>
    <dbReference type="NCBI Taxonomy" id="3072179"/>
    <lineage>
        <taxon>Bacteria</taxon>
        <taxon>Bacillati</taxon>
        <taxon>Bacillota</taxon>
        <taxon>Clostridia</taxon>
        <taxon>Lachnospirales</taxon>
        <taxon>Lachnospiraceae</taxon>
        <taxon>Sporanaerobium</taxon>
    </lineage>
</organism>
<reference evidence="1" key="1">
    <citation type="submission" date="2017-10" db="EMBL/GenBank/DDBJ databases">
        <title>Genome sequence of cellulolytic Lachnospiraceae bacterium XHS1971 isolated from hotspring sediment.</title>
        <authorList>
            <person name="Vasudevan G."/>
            <person name="Joshi A.J."/>
            <person name="Hivarkar S."/>
            <person name="Lanjekar V.B."/>
            <person name="Dhakephalkar P.K."/>
            <person name="Dagar S."/>
        </authorList>
    </citation>
    <scope>NUCLEOTIDE SEQUENCE</scope>
    <source>
        <strain evidence="1">XHS1971</strain>
    </source>
</reference>
<evidence type="ECO:0000313" key="1">
    <source>
        <dbReference type="EMBL" id="PHV69821.1"/>
    </source>
</evidence>
<sequence>MKDIFTKIGESITSTVKEMGEQTQKSFDQTVYRTELLGLKNDLKKLYQKLGEEQYTAYIQGDESKVQTVLYNQITNLIHEIEKREKIINDIVSNQKDSFDSYKRDVKTTWDENMAAAQKPEKNKEGFEVMKICENCNTGNHVDATYCIYCGEKF</sequence>
<protein>
    <submittedName>
        <fullName evidence="1">Uncharacterized protein</fullName>
    </submittedName>
</protein>
<name>A0AC61DAR3_9FIRM</name>
<dbReference type="Proteomes" id="UP000224460">
    <property type="component" value="Unassembled WGS sequence"/>
</dbReference>
<gene>
    <name evidence="1" type="ORF">CS063_13985</name>
</gene>
<proteinExistence type="predicted"/>
<accession>A0AC61DAR3</accession>
<comment type="caution">
    <text evidence="1">The sequence shown here is derived from an EMBL/GenBank/DDBJ whole genome shotgun (WGS) entry which is preliminary data.</text>
</comment>
<evidence type="ECO:0000313" key="2">
    <source>
        <dbReference type="Proteomes" id="UP000224460"/>
    </source>
</evidence>